<evidence type="ECO:0000313" key="3">
    <source>
        <dbReference type="Proteomes" id="UP000265520"/>
    </source>
</evidence>
<feature type="non-terminal residue" evidence="2">
    <location>
        <position position="1"/>
    </location>
</feature>
<feature type="region of interest" description="Disordered" evidence="1">
    <location>
        <begin position="28"/>
        <end position="74"/>
    </location>
</feature>
<name>A0A392UVV9_9FABA</name>
<feature type="non-terminal residue" evidence="2">
    <location>
        <position position="74"/>
    </location>
</feature>
<evidence type="ECO:0000313" key="2">
    <source>
        <dbReference type="EMBL" id="MCI80184.1"/>
    </source>
</evidence>
<reference evidence="2 3" key="1">
    <citation type="journal article" date="2018" name="Front. Plant Sci.">
        <title>Red Clover (Trifolium pratense) and Zigzag Clover (T. medium) - A Picture of Genomic Similarities and Differences.</title>
        <authorList>
            <person name="Dluhosova J."/>
            <person name="Istvanek J."/>
            <person name="Nedelnik J."/>
            <person name="Repkova J."/>
        </authorList>
    </citation>
    <scope>NUCLEOTIDE SEQUENCE [LARGE SCALE GENOMIC DNA]</scope>
    <source>
        <strain evidence="3">cv. 10/8</strain>
        <tissue evidence="2">Leaf</tissue>
    </source>
</reference>
<evidence type="ECO:0000256" key="1">
    <source>
        <dbReference type="SAM" id="MobiDB-lite"/>
    </source>
</evidence>
<dbReference type="Proteomes" id="UP000265520">
    <property type="component" value="Unassembled WGS sequence"/>
</dbReference>
<sequence>EAAGINFDDSEDERALGLDDGFDVVLEPPPPPPLMVDVSGSKKSVAKRKTPKKANVVETGSSSAVDDEFEMEEN</sequence>
<dbReference type="EMBL" id="LXQA010989788">
    <property type="protein sequence ID" value="MCI80184.1"/>
    <property type="molecule type" value="Genomic_DNA"/>
</dbReference>
<keyword evidence="3" id="KW-1185">Reference proteome</keyword>
<protein>
    <submittedName>
        <fullName evidence="2">Uncharacterized protein</fullName>
    </submittedName>
</protein>
<organism evidence="2 3">
    <name type="scientific">Trifolium medium</name>
    <dbReference type="NCBI Taxonomy" id="97028"/>
    <lineage>
        <taxon>Eukaryota</taxon>
        <taxon>Viridiplantae</taxon>
        <taxon>Streptophyta</taxon>
        <taxon>Embryophyta</taxon>
        <taxon>Tracheophyta</taxon>
        <taxon>Spermatophyta</taxon>
        <taxon>Magnoliopsida</taxon>
        <taxon>eudicotyledons</taxon>
        <taxon>Gunneridae</taxon>
        <taxon>Pentapetalae</taxon>
        <taxon>rosids</taxon>
        <taxon>fabids</taxon>
        <taxon>Fabales</taxon>
        <taxon>Fabaceae</taxon>
        <taxon>Papilionoideae</taxon>
        <taxon>50 kb inversion clade</taxon>
        <taxon>NPAAA clade</taxon>
        <taxon>Hologalegina</taxon>
        <taxon>IRL clade</taxon>
        <taxon>Trifolieae</taxon>
        <taxon>Trifolium</taxon>
    </lineage>
</organism>
<proteinExistence type="predicted"/>
<accession>A0A392UVV9</accession>
<comment type="caution">
    <text evidence="2">The sequence shown here is derived from an EMBL/GenBank/DDBJ whole genome shotgun (WGS) entry which is preliminary data.</text>
</comment>
<dbReference type="AlphaFoldDB" id="A0A392UVV9"/>
<feature type="compositionally biased region" description="Acidic residues" evidence="1">
    <location>
        <begin position="65"/>
        <end position="74"/>
    </location>
</feature>